<dbReference type="Pfam" id="PF12769">
    <property type="entry name" value="PNTB_4TM"/>
    <property type="match status" value="1"/>
</dbReference>
<evidence type="ECO:0000256" key="6">
    <source>
        <dbReference type="ARBA" id="ARBA00022692"/>
    </source>
</evidence>
<feature type="transmembrane region" description="Helical" evidence="13">
    <location>
        <begin position="65"/>
        <end position="85"/>
    </location>
</feature>
<reference evidence="15 16" key="1">
    <citation type="submission" date="2024-10" db="EMBL/GenBank/DDBJ databases">
        <title>The Natural Products Discovery Center: Release of the First 8490 Sequenced Strains for Exploring Actinobacteria Biosynthetic Diversity.</title>
        <authorList>
            <person name="Kalkreuter E."/>
            <person name="Kautsar S.A."/>
            <person name="Yang D."/>
            <person name="Bader C.D."/>
            <person name="Teijaro C.N."/>
            <person name="Fluegel L."/>
            <person name="Davis C.M."/>
            <person name="Simpson J.R."/>
            <person name="Lauterbach L."/>
            <person name="Steele A.D."/>
            <person name="Gui C."/>
            <person name="Meng S."/>
            <person name="Li G."/>
            <person name="Viehrig K."/>
            <person name="Ye F."/>
            <person name="Su P."/>
            <person name="Kiefer A.F."/>
            <person name="Nichols A."/>
            <person name="Cepeda A.J."/>
            <person name="Yan W."/>
            <person name="Fan B."/>
            <person name="Jiang Y."/>
            <person name="Adhikari A."/>
            <person name="Zheng C.-J."/>
            <person name="Schuster L."/>
            <person name="Cowan T.M."/>
            <person name="Smanski M.J."/>
            <person name="Chevrette M.G."/>
            <person name="De Carvalho L.P.S."/>
            <person name="Shen B."/>
        </authorList>
    </citation>
    <scope>NUCLEOTIDE SEQUENCE [LARGE SCALE GENOMIC DNA]</scope>
    <source>
        <strain evidence="15 16">NPDC002593</strain>
    </source>
</reference>
<organism evidence="15 16">
    <name type="scientific">Nocardia jiangxiensis</name>
    <dbReference type="NCBI Taxonomy" id="282685"/>
    <lineage>
        <taxon>Bacteria</taxon>
        <taxon>Bacillati</taxon>
        <taxon>Actinomycetota</taxon>
        <taxon>Actinomycetes</taxon>
        <taxon>Mycobacteriales</taxon>
        <taxon>Nocardiaceae</taxon>
        <taxon>Nocardia</taxon>
    </lineage>
</organism>
<evidence type="ECO:0000256" key="13">
    <source>
        <dbReference type="SAM" id="Phobius"/>
    </source>
</evidence>
<evidence type="ECO:0000313" key="16">
    <source>
        <dbReference type="Proteomes" id="UP001601992"/>
    </source>
</evidence>
<evidence type="ECO:0000256" key="2">
    <source>
        <dbReference type="ARBA" id="ARBA00004429"/>
    </source>
</evidence>
<feature type="transmembrane region" description="Helical" evidence="13">
    <location>
        <begin position="6"/>
        <end position="23"/>
    </location>
</feature>
<evidence type="ECO:0000313" key="15">
    <source>
        <dbReference type="EMBL" id="MFF3569367.1"/>
    </source>
</evidence>
<dbReference type="Proteomes" id="UP001601992">
    <property type="component" value="Unassembled WGS sequence"/>
</dbReference>
<evidence type="ECO:0000256" key="11">
    <source>
        <dbReference type="ARBA" id="ARBA00023136"/>
    </source>
</evidence>
<evidence type="ECO:0000256" key="4">
    <source>
        <dbReference type="ARBA" id="ARBA00022475"/>
    </source>
</evidence>
<evidence type="ECO:0000259" key="14">
    <source>
        <dbReference type="Pfam" id="PF12769"/>
    </source>
</evidence>
<keyword evidence="16" id="KW-1185">Reference proteome</keyword>
<protein>
    <recommendedName>
        <fullName evidence="3">proton-translocating NAD(P)(+) transhydrogenase</fullName>
        <ecNumber evidence="3">7.1.1.1</ecNumber>
    </recommendedName>
</protein>
<keyword evidence="5" id="KW-0997">Cell inner membrane</keyword>
<evidence type="ECO:0000256" key="5">
    <source>
        <dbReference type="ARBA" id="ARBA00022519"/>
    </source>
</evidence>
<comment type="function">
    <text evidence="1">The transhydrogenation between NADH and NADP is coupled to respiration and ATP hydrolysis and functions as a proton pump across the membrane.</text>
</comment>
<evidence type="ECO:0000256" key="8">
    <source>
        <dbReference type="ARBA" id="ARBA00022967"/>
    </source>
</evidence>
<keyword evidence="9 13" id="KW-1133">Transmembrane helix</keyword>
<sequence length="99" mass="10399">MYTELLANIAILVLSGFVGFAVISKVPNTLHTPLMSGTNAIHGIVVLGALVTLGNVKDPSVLTQIILFVAVVFGTLNVIGGFVVTDRMLGMFKGKKADK</sequence>
<comment type="catalytic activity">
    <reaction evidence="12">
        <text>NAD(+) + NADPH + H(+)(in) = NADH + NADP(+) + H(+)(out)</text>
        <dbReference type="Rhea" id="RHEA:47992"/>
        <dbReference type="ChEBI" id="CHEBI:15378"/>
        <dbReference type="ChEBI" id="CHEBI:57540"/>
        <dbReference type="ChEBI" id="CHEBI:57783"/>
        <dbReference type="ChEBI" id="CHEBI:57945"/>
        <dbReference type="ChEBI" id="CHEBI:58349"/>
        <dbReference type="EC" id="7.1.1.1"/>
    </reaction>
</comment>
<evidence type="ECO:0000256" key="7">
    <source>
        <dbReference type="ARBA" id="ARBA00022857"/>
    </source>
</evidence>
<evidence type="ECO:0000256" key="12">
    <source>
        <dbReference type="ARBA" id="ARBA00048202"/>
    </source>
</evidence>
<evidence type="ECO:0000256" key="1">
    <source>
        <dbReference type="ARBA" id="ARBA00003943"/>
    </source>
</evidence>
<accession>A0ABW6RZA1</accession>
<gene>
    <name evidence="15" type="ORF">ACFYXQ_16485</name>
</gene>
<dbReference type="EC" id="7.1.1.1" evidence="3"/>
<feature type="domain" description="NAD(P) transhydrogenase alpha subunit C-terminal" evidence="14">
    <location>
        <begin position="9"/>
        <end position="93"/>
    </location>
</feature>
<dbReference type="EMBL" id="JBIAQY010000005">
    <property type="protein sequence ID" value="MFF3569367.1"/>
    <property type="molecule type" value="Genomic_DNA"/>
</dbReference>
<dbReference type="InterPro" id="IPR024605">
    <property type="entry name" value="NADP_transhyd_a_C"/>
</dbReference>
<keyword evidence="4" id="KW-1003">Cell membrane</keyword>
<evidence type="ECO:0000256" key="9">
    <source>
        <dbReference type="ARBA" id="ARBA00022989"/>
    </source>
</evidence>
<name>A0ABW6RZA1_9NOCA</name>
<dbReference type="RefSeq" id="WP_040819663.1">
    <property type="nucleotide sequence ID" value="NZ_JBIAQY010000005.1"/>
</dbReference>
<comment type="caution">
    <text evidence="15">The sequence shown here is derived from an EMBL/GenBank/DDBJ whole genome shotgun (WGS) entry which is preliminary data.</text>
</comment>
<dbReference type="PANTHER" id="PTHR10160">
    <property type="entry name" value="NAD(P) TRANSHYDROGENASE"/>
    <property type="match status" value="1"/>
</dbReference>
<proteinExistence type="predicted"/>
<keyword evidence="7" id="KW-0521">NADP</keyword>
<evidence type="ECO:0000256" key="3">
    <source>
        <dbReference type="ARBA" id="ARBA00012943"/>
    </source>
</evidence>
<comment type="subcellular location">
    <subcellularLocation>
        <location evidence="2">Cell inner membrane</location>
        <topology evidence="2">Multi-pass membrane protein</topology>
    </subcellularLocation>
</comment>
<feature type="transmembrane region" description="Helical" evidence="13">
    <location>
        <begin position="35"/>
        <end position="53"/>
    </location>
</feature>
<keyword evidence="10" id="KW-0520">NAD</keyword>
<keyword evidence="11 13" id="KW-0472">Membrane</keyword>
<keyword evidence="8" id="KW-1278">Translocase</keyword>
<evidence type="ECO:0000256" key="10">
    <source>
        <dbReference type="ARBA" id="ARBA00023027"/>
    </source>
</evidence>
<dbReference type="PANTHER" id="PTHR10160:SF19">
    <property type="entry name" value="PROTON-TRANSLOCATING NAD(P)(+) TRANSHYDROGENASE"/>
    <property type="match status" value="1"/>
</dbReference>
<keyword evidence="6 13" id="KW-0812">Transmembrane</keyword>